<evidence type="ECO:0000313" key="3">
    <source>
        <dbReference type="Proteomes" id="UP001385951"/>
    </source>
</evidence>
<accession>A0AAW0GGT8</accession>
<feature type="compositionally biased region" description="Basic and acidic residues" evidence="1">
    <location>
        <begin position="44"/>
        <end position="53"/>
    </location>
</feature>
<comment type="caution">
    <text evidence="2">The sequence shown here is derived from an EMBL/GenBank/DDBJ whole genome shotgun (WGS) entry which is preliminary data.</text>
</comment>
<evidence type="ECO:0000256" key="1">
    <source>
        <dbReference type="SAM" id="MobiDB-lite"/>
    </source>
</evidence>
<protein>
    <submittedName>
        <fullName evidence="2">Uncharacterized protein</fullName>
    </submittedName>
</protein>
<organism evidence="2 3">
    <name type="scientific">Cerrena zonata</name>
    <dbReference type="NCBI Taxonomy" id="2478898"/>
    <lineage>
        <taxon>Eukaryota</taxon>
        <taxon>Fungi</taxon>
        <taxon>Dikarya</taxon>
        <taxon>Basidiomycota</taxon>
        <taxon>Agaricomycotina</taxon>
        <taxon>Agaricomycetes</taxon>
        <taxon>Polyporales</taxon>
        <taxon>Cerrenaceae</taxon>
        <taxon>Cerrena</taxon>
    </lineage>
</organism>
<sequence>MEGELEFTWSSPPDCGERDIEGKIKEWLQHQECLSSVESAHIEKARIPNKEEVMPEAGPSGTTHSLDSSTSYATYTTAVLIGEEYMVPEVV</sequence>
<proteinExistence type="predicted"/>
<reference evidence="2 3" key="1">
    <citation type="submission" date="2022-09" db="EMBL/GenBank/DDBJ databases">
        <authorList>
            <person name="Palmer J.M."/>
        </authorList>
    </citation>
    <scope>NUCLEOTIDE SEQUENCE [LARGE SCALE GENOMIC DNA]</scope>
    <source>
        <strain evidence="2 3">DSM 7382</strain>
    </source>
</reference>
<feature type="region of interest" description="Disordered" evidence="1">
    <location>
        <begin position="44"/>
        <end position="69"/>
    </location>
</feature>
<dbReference type="EMBL" id="JASBNA010000010">
    <property type="protein sequence ID" value="KAK7688696.1"/>
    <property type="molecule type" value="Genomic_DNA"/>
</dbReference>
<evidence type="ECO:0000313" key="2">
    <source>
        <dbReference type="EMBL" id="KAK7688696.1"/>
    </source>
</evidence>
<keyword evidence="3" id="KW-1185">Reference proteome</keyword>
<gene>
    <name evidence="2" type="ORF">QCA50_008234</name>
</gene>
<dbReference type="AlphaFoldDB" id="A0AAW0GGT8"/>
<name>A0AAW0GGT8_9APHY</name>
<dbReference type="Proteomes" id="UP001385951">
    <property type="component" value="Unassembled WGS sequence"/>
</dbReference>